<keyword evidence="3" id="KW-1185">Reference proteome</keyword>
<feature type="region of interest" description="Disordered" evidence="1">
    <location>
        <begin position="157"/>
        <end position="180"/>
    </location>
</feature>
<name>A0AA96ZVI1_9EURY</name>
<evidence type="ECO:0000313" key="3">
    <source>
        <dbReference type="Proteomes" id="UP001304970"/>
    </source>
</evidence>
<dbReference type="AlphaFoldDB" id="A0AA96ZVI1"/>
<evidence type="ECO:0000313" key="2">
    <source>
        <dbReference type="EMBL" id="WNY26870.1"/>
    </source>
</evidence>
<proteinExistence type="predicted"/>
<gene>
    <name evidence="2" type="ORF">MsAm2_06510</name>
</gene>
<dbReference type="EMBL" id="CP131061">
    <property type="protein sequence ID" value="WNY26870.1"/>
    <property type="molecule type" value="Genomic_DNA"/>
</dbReference>
<organism evidence="2 3">
    <name type="scientific">Methanolapillus ohkumae</name>
    <dbReference type="NCBI Taxonomy" id="3028298"/>
    <lineage>
        <taxon>Archaea</taxon>
        <taxon>Methanobacteriati</taxon>
        <taxon>Methanobacteriota</taxon>
        <taxon>Stenosarchaea group</taxon>
        <taxon>Methanomicrobia</taxon>
        <taxon>Methanosarcinales</taxon>
        <taxon>Methanosarcinaceae</taxon>
        <taxon>Methanolapillus</taxon>
    </lineage>
</organism>
<dbReference type="Proteomes" id="UP001304970">
    <property type="component" value="Chromosome"/>
</dbReference>
<accession>A0AA96ZVI1</accession>
<sequence length="197" mass="22924">MECDFSGRSKMTMTDTKEKLVFIYAMDGGALNKITYFFKQGISPSKIECPLYGLTHSASGMKPEVLDFMKRFGVPYEILYQDEFVRKYEGFEIFGKFKMADAGFPAVYIIVGDERDERGIYELVRPKYFQKCESLSCFGKVLKRKYAQFHELGPDEFQAQNNKAAPEIEADEESEKKQKIEKAHEKIMEMEKRMEED</sequence>
<evidence type="ECO:0000256" key="1">
    <source>
        <dbReference type="SAM" id="MobiDB-lite"/>
    </source>
</evidence>
<protein>
    <submittedName>
        <fullName evidence="2">Uncharacterized protein</fullName>
    </submittedName>
</protein>
<reference evidence="2 3" key="1">
    <citation type="submission" date="2023-07" db="EMBL/GenBank/DDBJ databases">
        <title>Closed genome sequence of Methanosarcinaceae archaeon Am2.</title>
        <authorList>
            <person name="Poehlein A."/>
            <person name="Protasov E."/>
            <person name="Platt K."/>
            <person name="Reeh H."/>
            <person name="Daniel R."/>
            <person name="Brune A."/>
        </authorList>
    </citation>
    <scope>NUCLEOTIDE SEQUENCE [LARGE SCALE GENOMIC DNA]</scope>
    <source>
        <strain evidence="2 3">Am2</strain>
    </source>
</reference>